<sequence length="130" mass="14794">MKSEELDAEFERVGKTLEHVLHGMEENFNRMFSGSRTPSRRGGYQKSENVNSTQVESSTQESKTDQEETEQVQTTEKSPEPQKMVPNNEETDAKINEMEKKLAQVLGMVEKLENENGRLKKIVTSMINGT</sequence>
<evidence type="ECO:0000313" key="2">
    <source>
        <dbReference type="Proteomes" id="UP000887540"/>
    </source>
</evidence>
<evidence type="ECO:0000256" key="1">
    <source>
        <dbReference type="SAM" id="MobiDB-lite"/>
    </source>
</evidence>
<dbReference type="WBParaSite" id="ACRNAN_scaffold242.g6420.t1">
    <property type="protein sequence ID" value="ACRNAN_scaffold242.g6420.t1"/>
    <property type="gene ID" value="ACRNAN_scaffold242.g6420"/>
</dbReference>
<feature type="region of interest" description="Disordered" evidence="1">
    <location>
        <begin position="29"/>
        <end position="93"/>
    </location>
</feature>
<proteinExistence type="predicted"/>
<dbReference type="Proteomes" id="UP000887540">
    <property type="component" value="Unplaced"/>
</dbReference>
<protein>
    <submittedName>
        <fullName evidence="3">Uncharacterized protein</fullName>
    </submittedName>
</protein>
<evidence type="ECO:0000313" key="3">
    <source>
        <dbReference type="WBParaSite" id="ACRNAN_scaffold242.g6420.t1"/>
    </source>
</evidence>
<name>A0A914DDH9_9BILA</name>
<reference evidence="3" key="1">
    <citation type="submission" date="2022-11" db="UniProtKB">
        <authorList>
            <consortium name="WormBaseParasite"/>
        </authorList>
    </citation>
    <scope>IDENTIFICATION</scope>
</reference>
<accession>A0A914DDH9</accession>
<organism evidence="2 3">
    <name type="scientific">Acrobeloides nanus</name>
    <dbReference type="NCBI Taxonomy" id="290746"/>
    <lineage>
        <taxon>Eukaryota</taxon>
        <taxon>Metazoa</taxon>
        <taxon>Ecdysozoa</taxon>
        <taxon>Nematoda</taxon>
        <taxon>Chromadorea</taxon>
        <taxon>Rhabditida</taxon>
        <taxon>Tylenchina</taxon>
        <taxon>Cephalobomorpha</taxon>
        <taxon>Cephaloboidea</taxon>
        <taxon>Cephalobidae</taxon>
        <taxon>Acrobeloides</taxon>
    </lineage>
</organism>
<feature type="compositionally biased region" description="Polar residues" evidence="1">
    <location>
        <begin position="46"/>
        <end position="61"/>
    </location>
</feature>
<dbReference type="AlphaFoldDB" id="A0A914DDH9"/>
<keyword evidence="2" id="KW-1185">Reference proteome</keyword>